<dbReference type="OrthoDB" id="46222at2157"/>
<dbReference type="PANTHER" id="PTHR43685:SF2">
    <property type="entry name" value="GLYCOSYLTRANSFERASE 2-LIKE DOMAIN-CONTAINING PROTEIN"/>
    <property type="match status" value="1"/>
</dbReference>
<dbReference type="InterPro" id="IPR001173">
    <property type="entry name" value="Glyco_trans_2-like"/>
</dbReference>
<evidence type="ECO:0000313" key="3">
    <source>
        <dbReference type="Proteomes" id="UP000027153"/>
    </source>
</evidence>
<dbReference type="InterPro" id="IPR029044">
    <property type="entry name" value="Nucleotide-diphossugar_trans"/>
</dbReference>
<dbReference type="Pfam" id="PF00535">
    <property type="entry name" value="Glycos_transf_2"/>
    <property type="match status" value="1"/>
</dbReference>
<reference evidence="2 3" key="1">
    <citation type="journal article" date="2013" name="Nature">
        <title>Anaerobic oxidation of methane coupled to nitrate reduction in a novel archaeal lineage.</title>
        <authorList>
            <person name="Haroon M.F."/>
            <person name="Hu S."/>
            <person name="Shi Y."/>
            <person name="Imelfort M."/>
            <person name="Keller J."/>
            <person name="Hugenholtz P."/>
            <person name="Yuan Z."/>
            <person name="Tyson G.W."/>
        </authorList>
    </citation>
    <scope>NUCLEOTIDE SEQUENCE [LARGE SCALE GENOMIC DNA]</scope>
    <source>
        <strain evidence="2 3">ANME-2d</strain>
    </source>
</reference>
<proteinExistence type="predicted"/>
<dbReference type="Proteomes" id="UP000027153">
    <property type="component" value="Unassembled WGS sequence"/>
</dbReference>
<dbReference type="GO" id="GO:0016740">
    <property type="term" value="F:transferase activity"/>
    <property type="evidence" value="ECO:0007669"/>
    <property type="project" value="UniProtKB-KW"/>
</dbReference>
<feature type="domain" description="Glycosyltransferase 2-like" evidence="1">
    <location>
        <begin position="5"/>
        <end position="171"/>
    </location>
</feature>
<comment type="caution">
    <text evidence="2">The sequence shown here is derived from an EMBL/GenBank/DDBJ whole genome shotgun (WGS) entry which is preliminary data.</text>
</comment>
<organism evidence="2 3">
    <name type="scientific">Candidatus Methanoperedens nitratireducens</name>
    <dbReference type="NCBI Taxonomy" id="1392998"/>
    <lineage>
        <taxon>Archaea</taxon>
        <taxon>Methanobacteriati</taxon>
        <taxon>Methanobacteriota</taxon>
        <taxon>Stenosarchaea group</taxon>
        <taxon>Methanomicrobia</taxon>
        <taxon>Methanosarcinales</taxon>
        <taxon>ANME-2 cluster</taxon>
        <taxon>Candidatus Methanoperedentaceae</taxon>
        <taxon>Candidatus Methanoperedens</taxon>
    </lineage>
</organism>
<dbReference type="EMBL" id="JMIY01000006">
    <property type="protein sequence ID" value="KCZ71252.1"/>
    <property type="molecule type" value="Genomic_DNA"/>
</dbReference>
<sequence length="284" mass="32949">MSSVSVITSIFNESEDLFRECAQSISNQGTNFEWIIIDDGSSKNYRNTYMSILDDVTSQIHVIYLRLDKNSGLSVARNQGINTAKNDWIVVLDSDDRLAEDTIKTVKEIKSEVDLISFDSLYFSNKSLEYRFISFFKDLFEQYGKSTLDPFLWFDFYYHGIIIRNELLKRIGGYREDLRIGEDQDILLRATESLRTNQVLFIPKLGYEYRNNPKGVCATQWNEVRKNYELTMLEAANRRGGEFVSCRYSGAKAIAGASIDCYEYRLPDGRWMNWDSYKESCTGF</sequence>
<accession>A0A062V1J3</accession>
<keyword evidence="3" id="KW-1185">Reference proteome</keyword>
<dbReference type="SUPFAM" id="SSF53448">
    <property type="entry name" value="Nucleotide-diphospho-sugar transferases"/>
    <property type="match status" value="1"/>
</dbReference>
<dbReference type="Gene3D" id="3.90.550.10">
    <property type="entry name" value="Spore Coat Polysaccharide Biosynthesis Protein SpsA, Chain A"/>
    <property type="match status" value="1"/>
</dbReference>
<evidence type="ECO:0000259" key="1">
    <source>
        <dbReference type="Pfam" id="PF00535"/>
    </source>
</evidence>
<name>A0A062V1J3_9EURY</name>
<gene>
    <name evidence="2" type="ORF">ANME2D_02453</name>
</gene>
<dbReference type="AlphaFoldDB" id="A0A062V1J3"/>
<dbReference type="InterPro" id="IPR050834">
    <property type="entry name" value="Glycosyltransf_2"/>
</dbReference>
<keyword evidence="2" id="KW-0808">Transferase</keyword>
<evidence type="ECO:0000313" key="2">
    <source>
        <dbReference type="EMBL" id="KCZ71252.1"/>
    </source>
</evidence>
<dbReference type="PANTHER" id="PTHR43685">
    <property type="entry name" value="GLYCOSYLTRANSFERASE"/>
    <property type="match status" value="1"/>
</dbReference>
<dbReference type="RefSeq" id="WP_048091999.1">
    <property type="nucleotide sequence ID" value="NZ_JMIY01000006.1"/>
</dbReference>
<protein>
    <submittedName>
        <fullName evidence="2">Glycosyl transferase</fullName>
    </submittedName>
</protein>